<dbReference type="CDD" id="cd00502">
    <property type="entry name" value="DHQase_I"/>
    <property type="match status" value="1"/>
</dbReference>
<comment type="catalytic activity">
    <reaction evidence="1">
        <text>3-dehydroquinate = 3-dehydroshikimate + H2O</text>
        <dbReference type="Rhea" id="RHEA:21096"/>
        <dbReference type="ChEBI" id="CHEBI:15377"/>
        <dbReference type="ChEBI" id="CHEBI:16630"/>
        <dbReference type="ChEBI" id="CHEBI:32364"/>
        <dbReference type="EC" id="4.2.1.10"/>
    </reaction>
</comment>
<dbReference type="InterPro" id="IPR001381">
    <property type="entry name" value="DHquinase_I"/>
</dbReference>
<keyword evidence="4" id="KW-0704">Schiff base</keyword>
<dbReference type="OrthoDB" id="9813659at2"/>
<reference evidence="5 6" key="1">
    <citation type="submission" date="2017-06" db="EMBL/GenBank/DDBJ databases">
        <authorList>
            <person name="Kim H.J."/>
            <person name="Triplett B.A."/>
        </authorList>
    </citation>
    <scope>NUCLEOTIDE SEQUENCE [LARGE SCALE GENOMIC DNA]</scope>
    <source>
        <strain evidence="5 6">DSM 22179</strain>
    </source>
</reference>
<dbReference type="GO" id="GO:0003855">
    <property type="term" value="F:3-dehydroquinate dehydratase activity"/>
    <property type="evidence" value="ECO:0007669"/>
    <property type="project" value="UniProtKB-EC"/>
</dbReference>
<evidence type="ECO:0000256" key="1">
    <source>
        <dbReference type="ARBA" id="ARBA00001864"/>
    </source>
</evidence>
<proteinExistence type="predicted"/>
<accession>A0A212TGN4</accession>
<dbReference type="PANTHER" id="PTHR43699:SF1">
    <property type="entry name" value="3-DEHYDROQUINATE DEHYDRATASE"/>
    <property type="match status" value="1"/>
</dbReference>
<evidence type="ECO:0000256" key="3">
    <source>
        <dbReference type="ARBA" id="ARBA00023239"/>
    </source>
</evidence>
<keyword evidence="3" id="KW-0456">Lyase</keyword>
<dbReference type="AlphaFoldDB" id="A0A212TGN4"/>
<evidence type="ECO:0000313" key="5">
    <source>
        <dbReference type="EMBL" id="SNC64991.1"/>
    </source>
</evidence>
<keyword evidence="6" id="KW-1185">Reference proteome</keyword>
<dbReference type="RefSeq" id="WP_088818096.1">
    <property type="nucleotide sequence ID" value="NZ_FYEZ01000001.1"/>
</dbReference>
<dbReference type="PROSITE" id="PS01028">
    <property type="entry name" value="DEHYDROQUINASE_I"/>
    <property type="match status" value="1"/>
</dbReference>
<gene>
    <name evidence="5" type="ORF">SAMN05445756_1227</name>
</gene>
<dbReference type="SUPFAM" id="SSF51569">
    <property type="entry name" value="Aldolase"/>
    <property type="match status" value="1"/>
</dbReference>
<dbReference type="GO" id="GO:0046279">
    <property type="term" value="P:3,4-dihydroxybenzoate biosynthetic process"/>
    <property type="evidence" value="ECO:0007669"/>
    <property type="project" value="UniProtKB-ARBA"/>
</dbReference>
<protein>
    <recommendedName>
        <fullName evidence="2">3-dehydroquinate dehydratase</fullName>
        <ecNumber evidence="2">4.2.1.10</ecNumber>
    </recommendedName>
</protein>
<evidence type="ECO:0000313" key="6">
    <source>
        <dbReference type="Proteomes" id="UP000198122"/>
    </source>
</evidence>
<name>A0A212TGN4_9MICO</name>
<dbReference type="InterPro" id="IPR018508">
    <property type="entry name" value="3-dehydroquinate_DH_AS"/>
</dbReference>
<dbReference type="EC" id="4.2.1.10" evidence="2"/>
<dbReference type="InterPro" id="IPR050146">
    <property type="entry name" value="Type-I_3-dehydroquinase"/>
</dbReference>
<dbReference type="Gene3D" id="3.20.20.70">
    <property type="entry name" value="Aldolase class I"/>
    <property type="match status" value="1"/>
</dbReference>
<evidence type="ECO:0000256" key="4">
    <source>
        <dbReference type="ARBA" id="ARBA00023270"/>
    </source>
</evidence>
<organism evidence="5 6">
    <name type="scientific">Kytococcus aerolatus</name>
    <dbReference type="NCBI Taxonomy" id="592308"/>
    <lineage>
        <taxon>Bacteria</taxon>
        <taxon>Bacillati</taxon>
        <taxon>Actinomycetota</taxon>
        <taxon>Actinomycetes</taxon>
        <taxon>Micrococcales</taxon>
        <taxon>Kytococcaceae</taxon>
        <taxon>Kytococcus</taxon>
    </lineage>
</organism>
<dbReference type="Proteomes" id="UP000198122">
    <property type="component" value="Unassembled WGS sequence"/>
</dbReference>
<evidence type="ECO:0000256" key="2">
    <source>
        <dbReference type="ARBA" id="ARBA00012060"/>
    </source>
</evidence>
<dbReference type="InterPro" id="IPR013785">
    <property type="entry name" value="Aldolase_TIM"/>
</dbReference>
<sequence length="275" mass="28608">MTELPGVRLGGRVMGPGRPVLAVPLQAAGRDELVARGRAAVESGVVDLVEWRTDALVPELLAPAVLRELADALTATLAGLPVLLTHRSVAQGGRAPDEPTAARALRQQDAATQEQVVAALAGHPGIALVDVELDYPRRSDLLATLRAAGTPVLLSHHDWTGQPPRAELVETIGEMRSAGGDAVKIAVTPTTRREALTLLELLEAETAQPLPEDPREGPRIPLAVLGMGSQGRITRLVGPAFGSCLTFGHLGRASAPGQVEAAQLAAVLSTTVEAT</sequence>
<dbReference type="EMBL" id="FYEZ01000001">
    <property type="protein sequence ID" value="SNC64991.1"/>
    <property type="molecule type" value="Genomic_DNA"/>
</dbReference>
<dbReference type="Pfam" id="PF01487">
    <property type="entry name" value="DHquinase_I"/>
    <property type="match status" value="1"/>
</dbReference>
<dbReference type="PANTHER" id="PTHR43699">
    <property type="entry name" value="3-DEHYDROQUINATE DEHYDRATASE"/>
    <property type="match status" value="1"/>
</dbReference>